<organism evidence="2 3">
    <name type="scientific">Ancylobacter dichloromethanicus</name>
    <dbReference type="NCBI Taxonomy" id="518825"/>
    <lineage>
        <taxon>Bacteria</taxon>
        <taxon>Pseudomonadati</taxon>
        <taxon>Pseudomonadota</taxon>
        <taxon>Alphaproteobacteria</taxon>
        <taxon>Hyphomicrobiales</taxon>
        <taxon>Xanthobacteraceae</taxon>
        <taxon>Ancylobacter</taxon>
    </lineage>
</organism>
<proteinExistence type="predicted"/>
<reference evidence="2" key="2">
    <citation type="submission" date="2023-01" db="EMBL/GenBank/DDBJ databases">
        <authorList>
            <person name="Sun Q."/>
            <person name="Evtushenko L."/>
        </authorList>
    </citation>
    <scope>NUCLEOTIDE SEQUENCE</scope>
    <source>
        <strain evidence="2">VKM B-2484</strain>
    </source>
</reference>
<evidence type="ECO:0000313" key="3">
    <source>
        <dbReference type="Proteomes" id="UP001143370"/>
    </source>
</evidence>
<comment type="caution">
    <text evidence="2">The sequence shown here is derived from an EMBL/GenBank/DDBJ whole genome shotgun (WGS) entry which is preliminary data.</text>
</comment>
<keyword evidence="1" id="KW-0812">Transmembrane</keyword>
<dbReference type="EMBL" id="BSFJ01000014">
    <property type="protein sequence ID" value="GLK72412.1"/>
    <property type="molecule type" value="Genomic_DNA"/>
</dbReference>
<accession>A0A9W6J8Q5</accession>
<evidence type="ECO:0000256" key="1">
    <source>
        <dbReference type="SAM" id="Phobius"/>
    </source>
</evidence>
<dbReference type="AlphaFoldDB" id="A0A9W6J8Q5"/>
<protein>
    <submittedName>
        <fullName evidence="2">Uncharacterized protein</fullName>
    </submittedName>
</protein>
<evidence type="ECO:0000313" key="2">
    <source>
        <dbReference type="EMBL" id="GLK72412.1"/>
    </source>
</evidence>
<dbReference type="Proteomes" id="UP001143370">
    <property type="component" value="Unassembled WGS sequence"/>
</dbReference>
<dbReference type="RefSeq" id="WP_213375023.1">
    <property type="nucleotide sequence ID" value="NZ_BSFJ01000014.1"/>
</dbReference>
<reference evidence="2" key="1">
    <citation type="journal article" date="2014" name="Int. J. Syst. Evol. Microbiol.">
        <title>Complete genome sequence of Corynebacterium casei LMG S-19264T (=DSM 44701T), isolated from a smear-ripened cheese.</title>
        <authorList>
            <consortium name="US DOE Joint Genome Institute (JGI-PGF)"/>
            <person name="Walter F."/>
            <person name="Albersmeier A."/>
            <person name="Kalinowski J."/>
            <person name="Ruckert C."/>
        </authorList>
    </citation>
    <scope>NUCLEOTIDE SEQUENCE</scope>
    <source>
        <strain evidence="2">VKM B-2484</strain>
    </source>
</reference>
<name>A0A9W6J8Q5_9HYPH</name>
<keyword evidence="1" id="KW-0472">Membrane</keyword>
<keyword evidence="1" id="KW-1133">Transmembrane helix</keyword>
<sequence length="119" mass="12618">MTILSPSVALTVILLAILALSASSLSLAFTSHMRVDGGMPAEATVGVAVLCSASAFLMTTDDATSWCPLGLMAILAGHQLFRNPQPRPTLHRLAIWSSAALFLVYLTYSLETARLHGSF</sequence>
<keyword evidence="3" id="KW-1185">Reference proteome</keyword>
<gene>
    <name evidence="2" type="ORF">GCM10017643_25280</name>
</gene>
<feature type="transmembrane region" description="Helical" evidence="1">
    <location>
        <begin position="93"/>
        <end position="110"/>
    </location>
</feature>